<feature type="transmembrane region" description="Helical" evidence="2">
    <location>
        <begin position="521"/>
        <end position="543"/>
    </location>
</feature>
<protein>
    <submittedName>
        <fullName evidence="5 6">Protein dispatched homolog 3-like isoform X1</fullName>
    </submittedName>
</protein>
<dbReference type="PROSITE" id="PS50156">
    <property type="entry name" value="SSD"/>
    <property type="match status" value="1"/>
</dbReference>
<feature type="transmembrane region" description="Helical" evidence="2">
    <location>
        <begin position="451"/>
        <end position="471"/>
    </location>
</feature>
<dbReference type="OMA" id="RWDYSRT"/>
<dbReference type="InterPro" id="IPR000731">
    <property type="entry name" value="SSD"/>
</dbReference>
<name>A0A9W2YLK0_BIOGL</name>
<dbReference type="GeneID" id="106067624"/>
<feature type="transmembrane region" description="Helical" evidence="2">
    <location>
        <begin position="1286"/>
        <end position="1306"/>
    </location>
</feature>
<accession>A0A9W2YLK0</accession>
<keyword evidence="2" id="KW-0812">Transmembrane</keyword>
<keyword evidence="2" id="KW-0472">Membrane</keyword>
<feature type="domain" description="SSD" evidence="3">
    <location>
        <begin position="475"/>
        <end position="580"/>
    </location>
</feature>
<proteinExistence type="predicted"/>
<feature type="transmembrane region" description="Helical" evidence="2">
    <location>
        <begin position="1318"/>
        <end position="1343"/>
    </location>
</feature>
<dbReference type="SUPFAM" id="SSF82866">
    <property type="entry name" value="Multidrug efflux transporter AcrB transmembrane domain"/>
    <property type="match status" value="2"/>
</dbReference>
<feature type="region of interest" description="Disordered" evidence="1">
    <location>
        <begin position="887"/>
        <end position="918"/>
    </location>
</feature>
<evidence type="ECO:0000256" key="1">
    <source>
        <dbReference type="SAM" id="MobiDB-lite"/>
    </source>
</evidence>
<sequence length="1353" mass="150722">MVWAALFRSNNSRWEPVSNTDDHDETGMDDLMRMASGQYQENESTEQRLLNDSCSQNLDEAVFQQAQTSVSSQQSRSSSSPSMLKFPQCRWYFILLSIFTPLAFIGLNVGLGYYGIFVYKPELLVIDKSVKSFSIPNHEAYIHYESFMLAKKNVTVRFRRSVDVSLPINTFWSNFSKRIESDNRLLPSVFSKKLDDSEFPNFFSLPEASAFSLNNLYKRLKRSYSEIRCQYQSKTRWKMHVIYLAHGDNDTNMFTKERLQTAHQIEKRIMEHPEFTNYCLRDPYLAQFIPAMQNMQGCVPPNSLLTYFFPSMDDQGRIYYDEMGATIGDIDSALKLAMNHESFYYFVDDKINKTYPKSQMLRTEILFGAPLHGFCSADKTKKEEDDKFRNFVVTYINNLSHASTDKVHVLYGGNEIFDYEVTTTFWNDVRLAVFSLVAIFVLMLVLSLSPFLTVVGMIIIGLSFPISLFFYRVVFGINALGILNGAAAFVIIGIGVDDVFVFINIYRQASQLQGPVQRIKYTVRVAGVATFFTSFTTAAAFAANLASSIPAVHDFGLFMALIVSACWISVFVLMPPTLYLYACFFEPLEICIYSCLYCCEKKVAAPEHQLEGYTQSLVSEDRVYEDDDVQMLVIDGNDPGLVQGQCDDEMLLMDDPYATVGGRLLLVSDSDSVSGEHQEVTRPGNSEPESSENVCIGKLIHKLLMFLTDRIIIPVRYAVIGLCAVLLIASCVLMSHLQPSTHPPQLFRPDTNIQQLLDLKANFSFIDAIQCDRCSGLYNLNQSAGSSRTTSLNIIYKTTVPPPPLVGPDGESSNDFINKLTMTLLAYSQKTDSVLIQMVSYTLYKLINIFAVSQPHQQAPPTDSLTTLQVKSTTSQPWGWTTHLRTAAPITPQPSPRTTIRNDVHPSSTQHDNTDVGTQKIGSVNATFNPCSQQSCNNLKDRPLLESGATVYVVFGVTGVDRSREDVGHVLDQYKSTAKFDPAFSKAFDFNNANIKEYINEMCKVCKLLANATDLVKPGSAQCIPNVLKPNGQLLLNINRDIPECLDLPDSSISFQSHAVAHAEGGINIVRNQLIWLAFAFESTTSEGQAYFEAYKQYLKWEELMSHIKNNVLSAKSPLKSMFQTSKFWTKVLMEVVAVNSAIYGLVLSMIICIISVAIFTGHLLLLLIIVIAILVMICCVVGIFYLAGWEMGAVEAVSLSILVGSSVDYCVHLVEGYILAGKKMSLAMDKPASSIRRERTSYAVRHIGVAIVCSALTTIIAAVPLTQTFIQPFAKFGSILLINTTVSLVITLTLTVALLATIAPARYKGTWKSYVKATVLVLVLTGAFFLALYIATVAGVTIPGPSGQPLFS</sequence>
<dbReference type="RefSeq" id="XP_055863550.1">
    <property type="nucleotide sequence ID" value="XM_056007575.1"/>
</dbReference>
<gene>
    <name evidence="5 6 7" type="primary">LOC106067624</name>
</gene>
<evidence type="ECO:0000313" key="6">
    <source>
        <dbReference type="RefSeq" id="XP_055863549.1"/>
    </source>
</evidence>
<evidence type="ECO:0000313" key="7">
    <source>
        <dbReference type="RefSeq" id="XP_055863550.1"/>
    </source>
</evidence>
<evidence type="ECO:0000313" key="4">
    <source>
        <dbReference type="Proteomes" id="UP001165740"/>
    </source>
</evidence>
<feature type="compositionally biased region" description="Polar residues" evidence="1">
    <location>
        <begin position="896"/>
        <end position="918"/>
    </location>
</feature>
<feature type="transmembrane region" description="Helical" evidence="2">
    <location>
        <begin position="1165"/>
        <end position="1188"/>
    </location>
</feature>
<dbReference type="Proteomes" id="UP001165740">
    <property type="component" value="Chromosome 13"/>
</dbReference>
<feature type="transmembrane region" description="Helical" evidence="2">
    <location>
        <begin position="429"/>
        <end position="446"/>
    </location>
</feature>
<organism evidence="4 6">
    <name type="scientific">Biomphalaria glabrata</name>
    <name type="common">Bloodfluke planorb</name>
    <name type="synonym">Freshwater snail</name>
    <dbReference type="NCBI Taxonomy" id="6526"/>
    <lineage>
        <taxon>Eukaryota</taxon>
        <taxon>Metazoa</taxon>
        <taxon>Spiralia</taxon>
        <taxon>Lophotrochozoa</taxon>
        <taxon>Mollusca</taxon>
        <taxon>Gastropoda</taxon>
        <taxon>Heterobranchia</taxon>
        <taxon>Euthyneura</taxon>
        <taxon>Panpulmonata</taxon>
        <taxon>Hygrophila</taxon>
        <taxon>Lymnaeoidea</taxon>
        <taxon>Planorbidae</taxon>
        <taxon>Biomphalaria</taxon>
    </lineage>
</organism>
<feature type="transmembrane region" description="Helical" evidence="2">
    <location>
        <begin position="477"/>
        <end position="500"/>
    </location>
</feature>
<feature type="transmembrane region" description="Helical" evidence="2">
    <location>
        <begin position="91"/>
        <end position="116"/>
    </location>
</feature>
<keyword evidence="4" id="KW-1185">Reference proteome</keyword>
<evidence type="ECO:0000259" key="3">
    <source>
        <dbReference type="PROSITE" id="PS50156"/>
    </source>
</evidence>
<evidence type="ECO:0000256" key="2">
    <source>
        <dbReference type="SAM" id="Phobius"/>
    </source>
</evidence>
<feature type="region of interest" description="Disordered" evidence="1">
    <location>
        <begin position="671"/>
        <end position="690"/>
    </location>
</feature>
<dbReference type="RefSeq" id="XP_055863548.1">
    <property type="nucleotide sequence ID" value="XM_056007573.1"/>
</dbReference>
<feature type="transmembrane region" description="Helical" evidence="2">
    <location>
        <begin position="555"/>
        <end position="574"/>
    </location>
</feature>
<dbReference type="PANTHER" id="PTHR46687">
    <property type="entry name" value="PROTEIN DISPATCHED HOMOLOG 3"/>
    <property type="match status" value="1"/>
</dbReference>
<keyword evidence="2" id="KW-1133">Transmembrane helix</keyword>
<dbReference type="Pfam" id="PF12349">
    <property type="entry name" value="Sterol-sensing"/>
    <property type="match status" value="1"/>
</dbReference>
<dbReference type="Gene3D" id="1.20.1640.10">
    <property type="entry name" value="Multidrug efflux transporter AcrB transmembrane domain"/>
    <property type="match status" value="2"/>
</dbReference>
<dbReference type="OrthoDB" id="429851at2759"/>
<dbReference type="PANTHER" id="PTHR46687:SF1">
    <property type="entry name" value="PROTEIN DISPATCHED HOMOLOG 3"/>
    <property type="match status" value="1"/>
</dbReference>
<evidence type="ECO:0000313" key="5">
    <source>
        <dbReference type="RefSeq" id="XP_055863548.1"/>
    </source>
</evidence>
<dbReference type="RefSeq" id="XP_055863549.1">
    <property type="nucleotide sequence ID" value="XM_056007574.1"/>
</dbReference>
<dbReference type="InterPro" id="IPR042480">
    <property type="entry name" value="DISP3"/>
</dbReference>
<feature type="transmembrane region" description="Helical" evidence="2">
    <location>
        <begin position="1200"/>
        <end position="1222"/>
    </location>
</feature>
<feature type="transmembrane region" description="Helical" evidence="2">
    <location>
        <begin position="1142"/>
        <end position="1160"/>
    </location>
</feature>
<feature type="transmembrane region" description="Helical" evidence="2">
    <location>
        <begin position="1243"/>
        <end position="1266"/>
    </location>
</feature>
<feature type="transmembrane region" description="Helical" evidence="2">
    <location>
        <begin position="715"/>
        <end position="737"/>
    </location>
</feature>
<reference evidence="5 6" key="1">
    <citation type="submission" date="2025-04" db="UniProtKB">
        <authorList>
            <consortium name="RefSeq"/>
        </authorList>
    </citation>
    <scope>IDENTIFICATION</scope>
</reference>
<dbReference type="InterPro" id="IPR053958">
    <property type="entry name" value="HMGCR/SNAP/NPC1-like_SSD"/>
</dbReference>
<dbReference type="GO" id="GO:0005737">
    <property type="term" value="C:cytoplasm"/>
    <property type="evidence" value="ECO:0007669"/>
    <property type="project" value="TreeGrafter"/>
</dbReference>